<evidence type="ECO:0000313" key="3">
    <source>
        <dbReference type="Proteomes" id="UP001489004"/>
    </source>
</evidence>
<evidence type="ECO:0000256" key="1">
    <source>
        <dbReference type="SAM" id="MobiDB-lite"/>
    </source>
</evidence>
<name>A0AAW1QNV8_9CHLO</name>
<feature type="compositionally biased region" description="Low complexity" evidence="1">
    <location>
        <begin position="331"/>
        <end position="343"/>
    </location>
</feature>
<comment type="caution">
    <text evidence="2">The sequence shown here is derived from an EMBL/GenBank/DDBJ whole genome shotgun (WGS) entry which is preliminary data.</text>
</comment>
<sequence length="548" mass="56906">MKSHCSQLAEQLTKAAARQAPAPHTGLLELVAACAAGLLDQEMKRVSSGILVGEASARWQTSRQTIIDLAGVILQHGSAIPPAVRVALVKGLPSLCRPVDPTHANAPDPLPGKCLLGLLAGTRECLQDSRRIEAVQGPLAQGEGIAAVRAWWSLLLDLLAQLAPAGWRGSAAAPDHHLEAFQRALEGAGSSKARMVGQEDAAVHNASPGGLPDGSLVAAFQLHAGRLGTPTLRGTLRGATGSETYTPTTRSRRPLLPDTQTEYVAIASTNKRRRVLTERQKEVAERQRQGAMRQGVCTFTTIDASQGGCAAMGQVLDSEETSALPSPAQHPAEATKMAPAAATLQNPAPGSPGAGTPDQAQPVQPQQPPRQSPHGDPAGTVQLPGGPSDAEVQELEVAVSQLPPPFLLMRLPRQSCGNSLSPEAAGPSHPGKDCGLEADGKATLAPLPDDTATNPGQNTAHKTLPHTDLQIAQEGMRSAAAGCGKLQGDDADAAKEGNTASGLNNLRLLASSGWQDLTVTELLEARELTHQINSKVSQLLKLAVCASA</sequence>
<dbReference type="EMBL" id="JALJOR010000002">
    <property type="protein sequence ID" value="KAK9823107.1"/>
    <property type="molecule type" value="Genomic_DNA"/>
</dbReference>
<gene>
    <name evidence="2" type="ORF">WJX72_000314</name>
</gene>
<organism evidence="2 3">
    <name type="scientific">[Myrmecia] bisecta</name>
    <dbReference type="NCBI Taxonomy" id="41462"/>
    <lineage>
        <taxon>Eukaryota</taxon>
        <taxon>Viridiplantae</taxon>
        <taxon>Chlorophyta</taxon>
        <taxon>core chlorophytes</taxon>
        <taxon>Trebouxiophyceae</taxon>
        <taxon>Trebouxiales</taxon>
        <taxon>Trebouxiaceae</taxon>
        <taxon>Myrmecia</taxon>
    </lineage>
</organism>
<reference evidence="2 3" key="1">
    <citation type="journal article" date="2024" name="Nat. Commun.">
        <title>Phylogenomics reveals the evolutionary origins of lichenization in chlorophyte algae.</title>
        <authorList>
            <person name="Puginier C."/>
            <person name="Libourel C."/>
            <person name="Otte J."/>
            <person name="Skaloud P."/>
            <person name="Haon M."/>
            <person name="Grisel S."/>
            <person name="Petersen M."/>
            <person name="Berrin J.G."/>
            <person name="Delaux P.M."/>
            <person name="Dal Grande F."/>
            <person name="Keller J."/>
        </authorList>
    </citation>
    <scope>NUCLEOTIDE SEQUENCE [LARGE SCALE GENOMIC DNA]</scope>
    <source>
        <strain evidence="2 3">SAG 2043</strain>
    </source>
</reference>
<feature type="compositionally biased region" description="Basic and acidic residues" evidence="1">
    <location>
        <begin position="430"/>
        <end position="440"/>
    </location>
</feature>
<feature type="region of interest" description="Disordered" evidence="1">
    <location>
        <begin position="231"/>
        <end position="254"/>
    </location>
</feature>
<evidence type="ECO:0000313" key="2">
    <source>
        <dbReference type="EMBL" id="KAK9823107.1"/>
    </source>
</evidence>
<protein>
    <submittedName>
        <fullName evidence="2">Uncharacterized protein</fullName>
    </submittedName>
</protein>
<dbReference type="AlphaFoldDB" id="A0AAW1QNV8"/>
<accession>A0AAW1QNV8</accession>
<proteinExistence type="predicted"/>
<feature type="region of interest" description="Disordered" evidence="1">
    <location>
        <begin position="417"/>
        <end position="442"/>
    </location>
</feature>
<dbReference type="Proteomes" id="UP001489004">
    <property type="component" value="Unassembled WGS sequence"/>
</dbReference>
<keyword evidence="3" id="KW-1185">Reference proteome</keyword>
<feature type="region of interest" description="Disordered" evidence="1">
    <location>
        <begin position="318"/>
        <end position="388"/>
    </location>
</feature>